<dbReference type="SUPFAM" id="SSF53098">
    <property type="entry name" value="Ribonuclease H-like"/>
    <property type="match status" value="1"/>
</dbReference>
<evidence type="ECO:0000256" key="1">
    <source>
        <dbReference type="SAM" id="MobiDB-lite"/>
    </source>
</evidence>
<dbReference type="InterPro" id="IPR001584">
    <property type="entry name" value="Integrase_cat-core"/>
</dbReference>
<accession>A0A0J7K906</accession>
<dbReference type="GO" id="GO:0015074">
    <property type="term" value="P:DNA integration"/>
    <property type="evidence" value="ECO:0007669"/>
    <property type="project" value="InterPro"/>
</dbReference>
<protein>
    <recommendedName>
        <fullName evidence="2">Integrase catalytic domain-containing protein</fullName>
    </recommendedName>
</protein>
<dbReference type="PANTHER" id="PTHR37984:SF8">
    <property type="entry name" value="CCHC-TYPE DOMAIN-CONTAINING PROTEIN"/>
    <property type="match status" value="1"/>
</dbReference>
<feature type="domain" description="Integrase catalytic" evidence="2">
    <location>
        <begin position="6"/>
        <end position="178"/>
    </location>
</feature>
<evidence type="ECO:0000313" key="4">
    <source>
        <dbReference type="Proteomes" id="UP000036403"/>
    </source>
</evidence>
<comment type="caution">
    <text evidence="3">The sequence shown here is derived from an EMBL/GenBank/DDBJ whole genome shotgun (WGS) entry which is preliminary data.</text>
</comment>
<dbReference type="InterPro" id="IPR012337">
    <property type="entry name" value="RNaseH-like_sf"/>
</dbReference>
<dbReference type="OrthoDB" id="7554847at2759"/>
<feature type="compositionally biased region" description="Polar residues" evidence="1">
    <location>
        <begin position="318"/>
        <end position="329"/>
    </location>
</feature>
<feature type="region of interest" description="Disordered" evidence="1">
    <location>
        <begin position="254"/>
        <end position="361"/>
    </location>
</feature>
<dbReference type="EMBL" id="LBMM01011690">
    <property type="protein sequence ID" value="KMQ86691.1"/>
    <property type="molecule type" value="Genomic_DNA"/>
</dbReference>
<feature type="compositionally biased region" description="Polar residues" evidence="1">
    <location>
        <begin position="254"/>
        <end position="296"/>
    </location>
</feature>
<dbReference type="Proteomes" id="UP000036403">
    <property type="component" value="Unassembled WGS sequence"/>
</dbReference>
<dbReference type="AlphaFoldDB" id="A0A0J7K906"/>
<organism evidence="3 4">
    <name type="scientific">Lasius niger</name>
    <name type="common">Black garden ant</name>
    <dbReference type="NCBI Taxonomy" id="67767"/>
    <lineage>
        <taxon>Eukaryota</taxon>
        <taxon>Metazoa</taxon>
        <taxon>Ecdysozoa</taxon>
        <taxon>Arthropoda</taxon>
        <taxon>Hexapoda</taxon>
        <taxon>Insecta</taxon>
        <taxon>Pterygota</taxon>
        <taxon>Neoptera</taxon>
        <taxon>Endopterygota</taxon>
        <taxon>Hymenoptera</taxon>
        <taxon>Apocrita</taxon>
        <taxon>Aculeata</taxon>
        <taxon>Formicoidea</taxon>
        <taxon>Formicidae</taxon>
        <taxon>Formicinae</taxon>
        <taxon>Lasius</taxon>
        <taxon>Lasius</taxon>
    </lineage>
</organism>
<dbReference type="FunFam" id="3.30.420.10:FF:000063">
    <property type="entry name" value="Retrovirus-related Pol polyprotein from transposon 297-like Protein"/>
    <property type="match status" value="1"/>
</dbReference>
<feature type="compositionally biased region" description="Basic and acidic residues" evidence="1">
    <location>
        <begin position="297"/>
        <end position="317"/>
    </location>
</feature>
<gene>
    <name evidence="3" type="ORF">RF55_14270</name>
</gene>
<dbReference type="STRING" id="67767.A0A0J7K906"/>
<dbReference type="InterPro" id="IPR050951">
    <property type="entry name" value="Retrovirus_Pol_polyprotein"/>
</dbReference>
<keyword evidence="4" id="KW-1185">Reference proteome</keyword>
<dbReference type="Pfam" id="PF00665">
    <property type="entry name" value="rve"/>
    <property type="match status" value="1"/>
</dbReference>
<evidence type="ECO:0000259" key="2">
    <source>
        <dbReference type="PROSITE" id="PS50994"/>
    </source>
</evidence>
<dbReference type="PaxDb" id="67767-A0A0J7K906"/>
<evidence type="ECO:0000313" key="3">
    <source>
        <dbReference type="EMBL" id="KMQ86691.1"/>
    </source>
</evidence>
<sequence length="361" mass="41752">MQSHKIPHFPFQFISMDVFFAEYKKKKRKFLITVDHYSDFFELDILPDMSAETLVHTCKKTFSRHGIPSRVCSDNGTNYENRLMRNLGQEWGFELVTSAPKHQQGNGKSEAAVKIAKKLVKKAERSGQDLWYMLLHWRNTPNKVGSSPVQRLYSRRTRSGIPSSVSSLLPRVMNDVPTRIELNRRSKLYYDARSRNLPELEIGQPVAVQVHPDKNNNWDKGIVKDKLSKRDYIIEVDGAKYGRNLVHIKPFCSGNQTDSNANTSNRQNQEDTLSTNPNPISTKDTTLDNTCTQTQEVPHEAEEADSRKERFTEERIQQQRGHSLSNHENNLIKENTKDTNSYKTKKNHKTPKNLDDYILYK</sequence>
<dbReference type="GO" id="GO:0003676">
    <property type="term" value="F:nucleic acid binding"/>
    <property type="evidence" value="ECO:0007669"/>
    <property type="project" value="InterPro"/>
</dbReference>
<proteinExistence type="predicted"/>
<dbReference type="Gene3D" id="3.30.420.10">
    <property type="entry name" value="Ribonuclease H-like superfamily/Ribonuclease H"/>
    <property type="match status" value="1"/>
</dbReference>
<reference evidence="3 4" key="1">
    <citation type="submission" date="2015-04" db="EMBL/GenBank/DDBJ databases">
        <title>Lasius niger genome sequencing.</title>
        <authorList>
            <person name="Konorov E.A."/>
            <person name="Nikitin M.A."/>
            <person name="Kirill M.V."/>
            <person name="Chang P."/>
        </authorList>
    </citation>
    <scope>NUCLEOTIDE SEQUENCE [LARGE SCALE GENOMIC DNA]</scope>
    <source>
        <tissue evidence="3">Whole</tissue>
    </source>
</reference>
<name>A0A0J7K906_LASNI</name>
<dbReference type="PANTHER" id="PTHR37984">
    <property type="entry name" value="PROTEIN CBG26694"/>
    <property type="match status" value="1"/>
</dbReference>
<dbReference type="PROSITE" id="PS50994">
    <property type="entry name" value="INTEGRASE"/>
    <property type="match status" value="1"/>
</dbReference>
<dbReference type="InterPro" id="IPR036397">
    <property type="entry name" value="RNaseH_sf"/>
</dbReference>